<dbReference type="GO" id="GO:0010181">
    <property type="term" value="F:FMN binding"/>
    <property type="evidence" value="ECO:0007669"/>
    <property type="project" value="TreeGrafter"/>
</dbReference>
<reference evidence="4" key="1">
    <citation type="submission" date="2016-11" db="EMBL/GenBank/DDBJ databases">
        <authorList>
            <person name="Varghese N."/>
            <person name="Submissions S."/>
        </authorList>
    </citation>
    <scope>NUCLEOTIDE SEQUENCE [LARGE SCALE GENOMIC DNA]</scope>
    <source>
        <strain evidence="4">DSM 22623</strain>
    </source>
</reference>
<keyword evidence="4" id="KW-1185">Reference proteome</keyword>
<dbReference type="PANTHER" id="PTHR30543:SF21">
    <property type="entry name" value="NAD(P)H-DEPENDENT FMN REDUCTASE LOT6"/>
    <property type="match status" value="1"/>
</dbReference>
<sequence length="318" mass="35527">MKNILAFSGSNSQDSINEKLIHSVIKRYPNHDIRFIDLKKFETPIYSPQIQATGIPKSIQELYAIFQESEGFIIASPEHNGLPSAFLKNTLDWLSVITQRFFGEKPVLLLSTSPGATGARTHLSILAKLIPLWGGVLSATYSLGSFNEAFDTNQNVIKDATELQHLGKAFSALVASNPKPKKTNAEVVQAYFNAFQQGDLEAVLNVFHPDCYIVSVKEEERPTEQLHGIYRTRKEAKQFLNNIVALFETKSFVVETVVEAADNLVVAKGTFSHLVKSSGKLFNSNWVQLCVIEDEMIKEYRFYEDSAALIEASTIEYA</sequence>
<dbReference type="OrthoDB" id="5767802at2"/>
<dbReference type="GO" id="GO:0016491">
    <property type="term" value="F:oxidoreductase activity"/>
    <property type="evidence" value="ECO:0007669"/>
    <property type="project" value="InterPro"/>
</dbReference>
<dbReference type="RefSeq" id="WP_073317108.1">
    <property type="nucleotide sequence ID" value="NZ_FQYP01000006.1"/>
</dbReference>
<dbReference type="Pfam" id="PF03358">
    <property type="entry name" value="FMN_red"/>
    <property type="match status" value="1"/>
</dbReference>
<evidence type="ECO:0000313" key="3">
    <source>
        <dbReference type="EMBL" id="SHJ20270.1"/>
    </source>
</evidence>
<evidence type="ECO:0000259" key="1">
    <source>
        <dbReference type="Pfam" id="PF03358"/>
    </source>
</evidence>
<dbReference type="InterPro" id="IPR029039">
    <property type="entry name" value="Flavoprotein-like_sf"/>
</dbReference>
<gene>
    <name evidence="3" type="ORF">SAMN04488508_106226</name>
</gene>
<proteinExistence type="predicted"/>
<protein>
    <submittedName>
        <fullName evidence="3">SnoaL-like domain-containing protein</fullName>
    </submittedName>
</protein>
<dbReference type="STRING" id="570521.SAMN04488508_106226"/>
<dbReference type="PANTHER" id="PTHR30543">
    <property type="entry name" value="CHROMATE REDUCTASE"/>
    <property type="match status" value="1"/>
</dbReference>
<dbReference type="EMBL" id="FQYP01000006">
    <property type="protein sequence ID" value="SHJ20270.1"/>
    <property type="molecule type" value="Genomic_DNA"/>
</dbReference>
<dbReference type="InterPro" id="IPR005025">
    <property type="entry name" value="FMN_Rdtase-like_dom"/>
</dbReference>
<dbReference type="Proteomes" id="UP000184432">
    <property type="component" value="Unassembled WGS sequence"/>
</dbReference>
<organism evidence="3 4">
    <name type="scientific">Aquimarina spongiae</name>
    <dbReference type="NCBI Taxonomy" id="570521"/>
    <lineage>
        <taxon>Bacteria</taxon>
        <taxon>Pseudomonadati</taxon>
        <taxon>Bacteroidota</taxon>
        <taxon>Flavobacteriia</taxon>
        <taxon>Flavobacteriales</taxon>
        <taxon>Flavobacteriaceae</taxon>
        <taxon>Aquimarina</taxon>
    </lineage>
</organism>
<dbReference type="InterPro" id="IPR032710">
    <property type="entry name" value="NTF2-like_dom_sf"/>
</dbReference>
<dbReference type="AlphaFoldDB" id="A0A1M6HDH5"/>
<dbReference type="SUPFAM" id="SSF52218">
    <property type="entry name" value="Flavoproteins"/>
    <property type="match status" value="1"/>
</dbReference>
<dbReference type="SUPFAM" id="SSF54427">
    <property type="entry name" value="NTF2-like"/>
    <property type="match status" value="1"/>
</dbReference>
<dbReference type="Pfam" id="PF12680">
    <property type="entry name" value="SnoaL_2"/>
    <property type="match status" value="1"/>
</dbReference>
<evidence type="ECO:0000313" key="4">
    <source>
        <dbReference type="Proteomes" id="UP000184432"/>
    </source>
</evidence>
<dbReference type="Gene3D" id="3.40.50.360">
    <property type="match status" value="1"/>
</dbReference>
<dbReference type="GO" id="GO:0005829">
    <property type="term" value="C:cytosol"/>
    <property type="evidence" value="ECO:0007669"/>
    <property type="project" value="TreeGrafter"/>
</dbReference>
<evidence type="ECO:0000259" key="2">
    <source>
        <dbReference type="Pfam" id="PF12680"/>
    </source>
</evidence>
<name>A0A1M6HDH5_9FLAO</name>
<accession>A0A1M6HDH5</accession>
<feature type="domain" description="SnoaL-like" evidence="2">
    <location>
        <begin position="188"/>
        <end position="300"/>
    </location>
</feature>
<feature type="domain" description="NADPH-dependent FMN reductase-like" evidence="1">
    <location>
        <begin position="3"/>
        <end position="124"/>
    </location>
</feature>
<dbReference type="Gene3D" id="3.10.450.50">
    <property type="match status" value="1"/>
</dbReference>
<dbReference type="InterPro" id="IPR050712">
    <property type="entry name" value="NAD(P)H-dep_reductase"/>
</dbReference>
<dbReference type="InterPro" id="IPR037401">
    <property type="entry name" value="SnoaL-like"/>
</dbReference>